<dbReference type="InterPro" id="IPR015421">
    <property type="entry name" value="PyrdxlP-dep_Trfase_major"/>
</dbReference>
<gene>
    <name evidence="1" type="ORF">BsIDN1_60200</name>
</gene>
<reference evidence="1 2" key="1">
    <citation type="submission" date="2019-12" db="EMBL/GenBank/DDBJ databases">
        <title>Full genome sequence of a Bacillus safensis strain isolated from commercially available natto in Indonesia.</title>
        <authorList>
            <person name="Yoshida M."/>
            <person name="Uomi M."/>
            <person name="Waturangi D."/>
            <person name="Ekaputri J.J."/>
            <person name="Setiamarga D.H.E."/>
        </authorList>
    </citation>
    <scope>NUCLEOTIDE SEQUENCE [LARGE SCALE GENOMIC DNA]</scope>
    <source>
        <strain evidence="1 2">IDN1</strain>
    </source>
</reference>
<dbReference type="InterPro" id="IPR000653">
    <property type="entry name" value="DegT/StrS_aminotransferase"/>
</dbReference>
<dbReference type="GO" id="GO:0030170">
    <property type="term" value="F:pyridoxal phosphate binding"/>
    <property type="evidence" value="ECO:0007669"/>
    <property type="project" value="TreeGrafter"/>
</dbReference>
<evidence type="ECO:0000313" key="2">
    <source>
        <dbReference type="Proteomes" id="UP000464658"/>
    </source>
</evidence>
<dbReference type="PANTHER" id="PTHR30244">
    <property type="entry name" value="TRANSAMINASE"/>
    <property type="match status" value="1"/>
</dbReference>
<dbReference type="Proteomes" id="UP000464658">
    <property type="component" value="Chromosome"/>
</dbReference>
<dbReference type="AlphaFoldDB" id="A0A5S9MIE0"/>
<dbReference type="SUPFAM" id="SSF53383">
    <property type="entry name" value="PLP-dependent transferases"/>
    <property type="match status" value="1"/>
</dbReference>
<organism evidence="1 2">
    <name type="scientific">Bacillus safensis</name>
    <dbReference type="NCBI Taxonomy" id="561879"/>
    <lineage>
        <taxon>Bacteria</taxon>
        <taxon>Bacillati</taxon>
        <taxon>Bacillota</taxon>
        <taxon>Bacilli</taxon>
        <taxon>Bacillales</taxon>
        <taxon>Bacillaceae</taxon>
        <taxon>Bacillus</taxon>
    </lineage>
</organism>
<dbReference type="EMBL" id="AP021906">
    <property type="protein sequence ID" value="BBP92402.1"/>
    <property type="molecule type" value="Genomic_DNA"/>
</dbReference>
<evidence type="ECO:0000313" key="1">
    <source>
        <dbReference type="EMBL" id="BBP92402.1"/>
    </source>
</evidence>
<dbReference type="GO" id="GO:0008483">
    <property type="term" value="F:transaminase activity"/>
    <property type="evidence" value="ECO:0007669"/>
    <property type="project" value="TreeGrafter"/>
</dbReference>
<name>A0A5S9MIE0_BACIA</name>
<sequence length="94" mass="10623">MCPLALEKALLESKRLGKKPRAVIVVHLYGQSAKMDEIMALCEAYDVPVIEDAAESLGALYKGRKKKRLNGQVRYLFFLMEIKSLQHQGRNACE</sequence>
<dbReference type="Gene3D" id="3.40.640.10">
    <property type="entry name" value="Type I PLP-dependent aspartate aminotransferase-like (Major domain)"/>
    <property type="match status" value="1"/>
</dbReference>
<protein>
    <submittedName>
        <fullName evidence="1">Uncharacterized protein</fullName>
    </submittedName>
</protein>
<dbReference type="Pfam" id="PF01041">
    <property type="entry name" value="DegT_DnrJ_EryC1"/>
    <property type="match status" value="1"/>
</dbReference>
<dbReference type="InterPro" id="IPR015424">
    <property type="entry name" value="PyrdxlP-dep_Trfase"/>
</dbReference>
<dbReference type="PANTHER" id="PTHR30244:SF34">
    <property type="entry name" value="DTDP-4-AMINO-4,6-DIDEOXYGALACTOSE TRANSAMINASE"/>
    <property type="match status" value="1"/>
</dbReference>
<accession>A0A5S9MIE0</accession>
<proteinExistence type="predicted"/>
<dbReference type="GO" id="GO:0000271">
    <property type="term" value="P:polysaccharide biosynthetic process"/>
    <property type="evidence" value="ECO:0007669"/>
    <property type="project" value="TreeGrafter"/>
</dbReference>